<dbReference type="VEuPathDB" id="FungiDB:Z520_07536"/>
<dbReference type="STRING" id="1442371.A0A0D2IIF9"/>
<dbReference type="GeneID" id="27713282"/>
<feature type="region of interest" description="Disordered" evidence="1">
    <location>
        <begin position="109"/>
        <end position="131"/>
    </location>
</feature>
<accession>A0A0D2IIF9</accession>
<keyword evidence="3" id="KW-1185">Reference proteome</keyword>
<feature type="compositionally biased region" description="Basic and acidic residues" evidence="1">
    <location>
        <begin position="109"/>
        <end position="119"/>
    </location>
</feature>
<organism evidence="2 3">
    <name type="scientific">Fonsecaea multimorphosa CBS 102226</name>
    <dbReference type="NCBI Taxonomy" id="1442371"/>
    <lineage>
        <taxon>Eukaryota</taxon>
        <taxon>Fungi</taxon>
        <taxon>Dikarya</taxon>
        <taxon>Ascomycota</taxon>
        <taxon>Pezizomycotina</taxon>
        <taxon>Eurotiomycetes</taxon>
        <taxon>Chaetothyriomycetidae</taxon>
        <taxon>Chaetothyriales</taxon>
        <taxon>Herpotrichiellaceae</taxon>
        <taxon>Fonsecaea</taxon>
    </lineage>
</organism>
<dbReference type="AlphaFoldDB" id="A0A0D2IIF9"/>
<name>A0A0D2IIF9_9EURO</name>
<dbReference type="RefSeq" id="XP_016630939.1">
    <property type="nucleotide sequence ID" value="XM_016778033.1"/>
</dbReference>
<evidence type="ECO:0000256" key="1">
    <source>
        <dbReference type="SAM" id="MobiDB-lite"/>
    </source>
</evidence>
<feature type="region of interest" description="Disordered" evidence="1">
    <location>
        <begin position="1"/>
        <end position="47"/>
    </location>
</feature>
<protein>
    <submittedName>
        <fullName evidence="2">Uncharacterized protein</fullName>
    </submittedName>
</protein>
<gene>
    <name evidence="2" type="ORF">Z520_07536</name>
</gene>
<reference evidence="2 3" key="1">
    <citation type="submission" date="2015-01" db="EMBL/GenBank/DDBJ databases">
        <title>The Genome Sequence of Fonsecaea multimorphosa CBS 102226.</title>
        <authorList>
            <consortium name="The Broad Institute Genomics Platform"/>
            <person name="Cuomo C."/>
            <person name="de Hoog S."/>
            <person name="Gorbushina A."/>
            <person name="Stielow B."/>
            <person name="Teixiera M."/>
            <person name="Abouelleil A."/>
            <person name="Chapman S.B."/>
            <person name="Priest M."/>
            <person name="Young S.K."/>
            <person name="Wortman J."/>
            <person name="Nusbaum C."/>
            <person name="Birren B."/>
        </authorList>
    </citation>
    <scope>NUCLEOTIDE SEQUENCE [LARGE SCALE GENOMIC DNA]</scope>
    <source>
        <strain evidence="2 3">CBS 102226</strain>
    </source>
</reference>
<evidence type="ECO:0000313" key="2">
    <source>
        <dbReference type="EMBL" id="KIX96816.1"/>
    </source>
</evidence>
<dbReference type="OrthoDB" id="4156902at2759"/>
<feature type="compositionally biased region" description="Polar residues" evidence="1">
    <location>
        <begin position="7"/>
        <end position="17"/>
    </location>
</feature>
<dbReference type="Proteomes" id="UP000053411">
    <property type="component" value="Unassembled WGS sequence"/>
</dbReference>
<dbReference type="EMBL" id="KN848076">
    <property type="protein sequence ID" value="KIX96816.1"/>
    <property type="molecule type" value="Genomic_DNA"/>
</dbReference>
<evidence type="ECO:0000313" key="3">
    <source>
        <dbReference type="Proteomes" id="UP000053411"/>
    </source>
</evidence>
<proteinExistence type="predicted"/>
<sequence length="155" mass="17302">MPALPATDSQDGSNVQEAQACGEREIPGPRTQRPLTREQASGHTGVRYSVAQRVQTLTLLSVGFSPQQVENLIRVPATQARRIFEKATKRGYRPQEDLRILDHYVEDGVRTGRPKKDTNGVEQPTDMNDEVDRRVLALVEEDSSPGDQVERNPAR</sequence>